<reference evidence="3 4" key="1">
    <citation type="submission" date="2020-02" db="EMBL/GenBank/DDBJ databases">
        <authorList>
            <person name="Hogendoorn C."/>
        </authorList>
    </citation>
    <scope>NUCLEOTIDE SEQUENCE [LARGE SCALE GENOMIC DNA]</scope>
    <source>
        <strain evidence="3">R501</strain>
    </source>
</reference>
<feature type="transmembrane region" description="Helical" evidence="2">
    <location>
        <begin position="134"/>
        <end position="155"/>
    </location>
</feature>
<protein>
    <recommendedName>
        <fullName evidence="5">Type II secretion system protein GspF domain-containing protein</fullName>
    </recommendedName>
</protein>
<gene>
    <name evidence="3" type="ORF">R50_0596</name>
</gene>
<dbReference type="EMBL" id="LR778114">
    <property type="protein sequence ID" value="CAB1128102.1"/>
    <property type="molecule type" value="Genomic_DNA"/>
</dbReference>
<proteinExistence type="predicted"/>
<evidence type="ECO:0008006" key="5">
    <source>
        <dbReference type="Google" id="ProtNLM"/>
    </source>
</evidence>
<keyword evidence="4" id="KW-1185">Reference proteome</keyword>
<evidence type="ECO:0000256" key="1">
    <source>
        <dbReference type="SAM" id="MobiDB-lite"/>
    </source>
</evidence>
<feature type="transmembrane region" description="Helical" evidence="2">
    <location>
        <begin position="6"/>
        <end position="22"/>
    </location>
</feature>
<feature type="region of interest" description="Disordered" evidence="1">
    <location>
        <begin position="204"/>
        <end position="224"/>
    </location>
</feature>
<dbReference type="KEGG" id="hfv:R50_0596"/>
<keyword evidence="2" id="KW-1133">Transmembrane helix</keyword>
<dbReference type="AlphaFoldDB" id="A0A6F8ZF64"/>
<dbReference type="PANTHER" id="PTHR35007">
    <property type="entry name" value="INTEGRAL MEMBRANE PROTEIN-RELATED"/>
    <property type="match status" value="1"/>
</dbReference>
<keyword evidence="2" id="KW-0472">Membrane</keyword>
<evidence type="ECO:0000256" key="2">
    <source>
        <dbReference type="SAM" id="Phobius"/>
    </source>
</evidence>
<feature type="transmembrane region" description="Helical" evidence="2">
    <location>
        <begin position="105"/>
        <end position="128"/>
    </location>
</feature>
<organism evidence="3 4">
    <name type="scientific">Candidatus Hydrogenisulfobacillus filiaventi</name>
    <dbReference type="NCBI Taxonomy" id="2707344"/>
    <lineage>
        <taxon>Bacteria</taxon>
        <taxon>Bacillati</taxon>
        <taxon>Bacillota</taxon>
        <taxon>Clostridia</taxon>
        <taxon>Eubacteriales</taxon>
        <taxon>Clostridiales Family XVII. Incertae Sedis</taxon>
        <taxon>Candidatus Hydrogenisulfobacillus</taxon>
    </lineage>
</organism>
<evidence type="ECO:0000313" key="3">
    <source>
        <dbReference type="EMBL" id="CAB1128102.1"/>
    </source>
</evidence>
<dbReference type="PANTHER" id="PTHR35007:SF2">
    <property type="entry name" value="PILUS ASSEMBLE PROTEIN"/>
    <property type="match status" value="1"/>
</dbReference>
<evidence type="ECO:0000313" key="4">
    <source>
        <dbReference type="Proteomes" id="UP000503399"/>
    </source>
</evidence>
<keyword evidence="2" id="KW-0812">Transmembrane</keyword>
<name>A0A6F8ZF64_9FIRM</name>
<dbReference type="Proteomes" id="UP000503399">
    <property type="component" value="Chromosome"/>
</dbReference>
<sequence length="240" mass="26294">MAAIWASPLTLTLLLLALAVTVRQAGQERRHQAILERLSARLREFRVRPVHAPADELEQPLVERVLLPLWRGWEDAVARRVLPARAEAELARSLRMAGVHLSPRAFTALRLLVSLAVPLLAGAFLLAAPGVPGWQAWLLLAALGLITYLFFGVHIRTRAQARRRELERELPEIFDLLSVSVEAGLSFEGALRRVVVRLKGVAGRSSGGWSATSRWDPAATRPSGPWPPAPGRVCCCGSPI</sequence>
<accession>A0A6F8ZF64</accession>